<dbReference type="GO" id="GO:0043023">
    <property type="term" value="F:ribosomal large subunit binding"/>
    <property type="evidence" value="ECO:0007669"/>
    <property type="project" value="TreeGrafter"/>
</dbReference>
<dbReference type="InterPro" id="IPR036191">
    <property type="entry name" value="RRF_sf"/>
</dbReference>
<comment type="caution">
    <text evidence="8">The sequence shown here is derived from an EMBL/GenBank/DDBJ whole genome shotgun (WGS) entry which is preliminary data.</text>
</comment>
<dbReference type="eggNOG" id="COG0233">
    <property type="taxonomic scope" value="Bacteria"/>
</dbReference>
<comment type="function">
    <text evidence="5 6">Responsible for the release of ribosomes from messenger RNA at the termination of protein biosynthesis. May increase the efficiency of translation by recycling ribosomes from one round of translation to another.</text>
</comment>
<evidence type="ECO:0000313" key="9">
    <source>
        <dbReference type="Proteomes" id="UP000192491"/>
    </source>
</evidence>
<evidence type="ECO:0000313" key="8">
    <source>
        <dbReference type="EMBL" id="OQX03721.1"/>
    </source>
</evidence>
<dbReference type="FunFam" id="1.10.132.20:FF:000001">
    <property type="entry name" value="Ribosome-recycling factor"/>
    <property type="match status" value="1"/>
</dbReference>
<evidence type="ECO:0000256" key="2">
    <source>
        <dbReference type="ARBA" id="ARBA00005912"/>
    </source>
</evidence>
<dbReference type="AlphaFoldDB" id="A0A1Y1QEA1"/>
<comment type="similarity">
    <text evidence="2 6">Belongs to the RRF family.</text>
</comment>
<evidence type="ECO:0000259" key="7">
    <source>
        <dbReference type="Pfam" id="PF01765"/>
    </source>
</evidence>
<keyword evidence="3 6" id="KW-0963">Cytoplasm</keyword>
<dbReference type="SUPFAM" id="SSF55194">
    <property type="entry name" value="Ribosome recycling factor, RRF"/>
    <property type="match status" value="1"/>
</dbReference>
<dbReference type="InterPro" id="IPR023584">
    <property type="entry name" value="Ribosome_recyc_fac_dom"/>
</dbReference>
<dbReference type="FunFam" id="3.30.1360.40:FF:000001">
    <property type="entry name" value="Ribosome-recycling factor"/>
    <property type="match status" value="1"/>
</dbReference>
<keyword evidence="4 6" id="KW-0648">Protein biosynthesis</keyword>
<evidence type="ECO:0000256" key="4">
    <source>
        <dbReference type="ARBA" id="ARBA00022917"/>
    </source>
</evidence>
<dbReference type="HAMAP" id="MF_00040">
    <property type="entry name" value="RRF"/>
    <property type="match status" value="1"/>
</dbReference>
<dbReference type="PANTHER" id="PTHR20982:SF3">
    <property type="entry name" value="MITOCHONDRIAL RIBOSOME RECYCLING FACTOR PSEUDO 1"/>
    <property type="match status" value="1"/>
</dbReference>
<protein>
    <recommendedName>
        <fullName evidence="6">Ribosome-recycling factor</fullName>
        <shortName evidence="6">RRF</shortName>
    </recommendedName>
    <alternativeName>
        <fullName evidence="6">Ribosome-releasing factor</fullName>
    </alternativeName>
</protein>
<dbReference type="Gene3D" id="3.30.1360.40">
    <property type="match status" value="1"/>
</dbReference>
<dbReference type="InterPro" id="IPR002661">
    <property type="entry name" value="Ribosome_recyc_fac"/>
</dbReference>
<accession>A0A1Y1QEA1</accession>
<feature type="domain" description="Ribosome recycling factor" evidence="7">
    <location>
        <begin position="20"/>
        <end position="183"/>
    </location>
</feature>
<evidence type="ECO:0000256" key="5">
    <source>
        <dbReference type="ARBA" id="ARBA00025050"/>
    </source>
</evidence>
<evidence type="ECO:0000256" key="1">
    <source>
        <dbReference type="ARBA" id="ARBA00004496"/>
    </source>
</evidence>
<gene>
    <name evidence="6" type="primary">frr</name>
    <name evidence="8" type="ORF">BWK73_38640</name>
</gene>
<dbReference type="STRING" id="1123401.GCA_000621325_00946"/>
<dbReference type="CDD" id="cd00520">
    <property type="entry name" value="RRF"/>
    <property type="match status" value="1"/>
</dbReference>
<dbReference type="GO" id="GO:0005829">
    <property type="term" value="C:cytosol"/>
    <property type="evidence" value="ECO:0007669"/>
    <property type="project" value="GOC"/>
</dbReference>
<reference evidence="8 9" key="1">
    <citation type="submission" date="2017-01" db="EMBL/GenBank/DDBJ databases">
        <title>Novel large sulfur bacteria in the metagenomes of groundwater-fed chemosynthetic microbial mats in the Lake Huron basin.</title>
        <authorList>
            <person name="Sharrar A.M."/>
            <person name="Flood B.E."/>
            <person name="Bailey J.V."/>
            <person name="Jones D.S."/>
            <person name="Biddanda B."/>
            <person name="Ruberg S.A."/>
            <person name="Marcus D.N."/>
            <person name="Dick G.J."/>
        </authorList>
    </citation>
    <scope>NUCLEOTIDE SEQUENCE [LARGE SCALE GENOMIC DNA]</scope>
    <source>
        <strain evidence="8">A8</strain>
    </source>
</reference>
<dbReference type="Proteomes" id="UP000192491">
    <property type="component" value="Unassembled WGS sequence"/>
</dbReference>
<dbReference type="GO" id="GO:0002184">
    <property type="term" value="P:cytoplasmic translational termination"/>
    <property type="evidence" value="ECO:0007669"/>
    <property type="project" value="TreeGrafter"/>
</dbReference>
<dbReference type="Pfam" id="PF01765">
    <property type="entry name" value="RRF"/>
    <property type="match status" value="1"/>
</dbReference>
<evidence type="ECO:0000256" key="6">
    <source>
        <dbReference type="HAMAP-Rule" id="MF_00040"/>
    </source>
</evidence>
<comment type="subcellular location">
    <subcellularLocation>
        <location evidence="1 6">Cytoplasm</location>
    </subcellularLocation>
</comment>
<dbReference type="NCBIfam" id="TIGR00496">
    <property type="entry name" value="frr"/>
    <property type="match status" value="1"/>
</dbReference>
<name>A0A1Y1QEA1_9GAMM</name>
<dbReference type="EMBL" id="MTEJ01000385">
    <property type="protein sequence ID" value="OQX03721.1"/>
    <property type="molecule type" value="Genomic_DNA"/>
</dbReference>
<proteinExistence type="inferred from homology"/>
<sequence>MIADIKKDAEQRMHKSIDALRNDLTKIRTGRAHPSLLDQITVDYYGSEVPLSQVANIGTEDARTLKVTPWEKPMAAKIEKAILTSNLGLNPSSDGNVIRVPLPALTEERRRDLVKVVKGEAEGARVAIRNIRRDANSDFKALLKEKEISEDEERRATDDIQKLTDHFIKEVETVLETKEKELMVV</sequence>
<evidence type="ECO:0000256" key="3">
    <source>
        <dbReference type="ARBA" id="ARBA00022490"/>
    </source>
</evidence>
<organism evidence="8 9">
    <name type="scientific">Thiothrix lacustris</name>
    <dbReference type="NCBI Taxonomy" id="525917"/>
    <lineage>
        <taxon>Bacteria</taxon>
        <taxon>Pseudomonadati</taxon>
        <taxon>Pseudomonadota</taxon>
        <taxon>Gammaproteobacteria</taxon>
        <taxon>Thiotrichales</taxon>
        <taxon>Thiotrichaceae</taxon>
        <taxon>Thiothrix</taxon>
    </lineage>
</organism>
<dbReference type="Gene3D" id="1.10.132.20">
    <property type="entry name" value="Ribosome-recycling factor"/>
    <property type="match status" value="1"/>
</dbReference>
<dbReference type="PANTHER" id="PTHR20982">
    <property type="entry name" value="RIBOSOME RECYCLING FACTOR"/>
    <property type="match status" value="1"/>
</dbReference>